<dbReference type="SUPFAM" id="SSF53756">
    <property type="entry name" value="UDP-Glycosyltransferase/glycogen phosphorylase"/>
    <property type="match status" value="1"/>
</dbReference>
<keyword evidence="1" id="KW-0328">Glycosyltransferase</keyword>
<dbReference type="Gene3D" id="3.40.50.2000">
    <property type="entry name" value="Glycogen Phosphorylase B"/>
    <property type="match status" value="1"/>
</dbReference>
<dbReference type="PANTHER" id="PTHR12526:SF510">
    <property type="entry name" value="D-INOSITOL 3-PHOSPHATE GLYCOSYLTRANSFERASE"/>
    <property type="match status" value="1"/>
</dbReference>
<dbReference type="PANTHER" id="PTHR12526">
    <property type="entry name" value="GLYCOSYLTRANSFERASE"/>
    <property type="match status" value="1"/>
</dbReference>
<protein>
    <recommendedName>
        <fullName evidence="5">Glycosyl transferase family 1 domain-containing protein</fullName>
    </recommendedName>
</protein>
<evidence type="ECO:0008006" key="5">
    <source>
        <dbReference type="Google" id="ProtNLM"/>
    </source>
</evidence>
<dbReference type="Pfam" id="PF13692">
    <property type="entry name" value="Glyco_trans_1_4"/>
    <property type="match status" value="1"/>
</dbReference>
<gene>
    <name evidence="3" type="ORF">H2201_003550</name>
</gene>
<dbReference type="EMBL" id="JAPDRL010000020">
    <property type="protein sequence ID" value="KAJ9666362.1"/>
    <property type="molecule type" value="Genomic_DNA"/>
</dbReference>
<sequence>MRIFLFQTAKGLFASSGGYKANLSVLRHLASRGYPCKQMCYAREHEVDTYIKERKAEGREAVVVRSKLHVPLDHEEHYTVRTWVLTDLDGIQAVALDVEEFMLAFPEDELAAETADFIENGRMTRRLQSLVVFWNMHICLFRPTHVIFNDALSLKATSLMPALKNARRICVVHTAEQLPFGPFAGGIPGSATSPNETTLLRGVDGIWSVSLAIRDYALKHGNLDTTFHYIHPWTYLDGKTRELPPRYRNWSKQHVGMINPSPIKGCPIFIELARRCPQFRFATWCSWGSTEKVKAQLQELSNIDVYPTCRNMEDAWSQIKVLLVPSLWHEAWGLVVAEAQLRGIPVISSDVGGIPQAKLGLPYIIHVNSLTGDRQMLEGDEEPTYVVPEQDVSDWVPVVEKLMTDKGEYEWLSNKVRNETMSWLKGLDESALESWLLRMRANEEIVASL</sequence>
<keyword evidence="2" id="KW-0808">Transferase</keyword>
<evidence type="ECO:0000256" key="2">
    <source>
        <dbReference type="ARBA" id="ARBA00022679"/>
    </source>
</evidence>
<reference evidence="3" key="1">
    <citation type="submission" date="2022-10" db="EMBL/GenBank/DDBJ databases">
        <title>Culturing micro-colonial fungi from biological soil crusts in the Mojave desert and describing Neophaeococcomyces mojavensis, and introducing the new genera and species Taxawa tesnikishii.</title>
        <authorList>
            <person name="Kurbessoian T."/>
            <person name="Stajich J.E."/>
        </authorList>
    </citation>
    <scope>NUCLEOTIDE SEQUENCE</scope>
    <source>
        <strain evidence="3">TK_1</strain>
    </source>
</reference>
<evidence type="ECO:0000313" key="3">
    <source>
        <dbReference type="EMBL" id="KAJ9666362.1"/>
    </source>
</evidence>
<evidence type="ECO:0000256" key="1">
    <source>
        <dbReference type="ARBA" id="ARBA00022676"/>
    </source>
</evidence>
<accession>A0ABQ9NVE5</accession>
<organism evidence="3 4">
    <name type="scientific">Coniosporium apollinis</name>
    <dbReference type="NCBI Taxonomy" id="61459"/>
    <lineage>
        <taxon>Eukaryota</taxon>
        <taxon>Fungi</taxon>
        <taxon>Dikarya</taxon>
        <taxon>Ascomycota</taxon>
        <taxon>Pezizomycotina</taxon>
        <taxon>Dothideomycetes</taxon>
        <taxon>Dothideomycetes incertae sedis</taxon>
        <taxon>Coniosporium</taxon>
    </lineage>
</organism>
<keyword evidence="4" id="KW-1185">Reference proteome</keyword>
<dbReference type="Proteomes" id="UP001172684">
    <property type="component" value="Unassembled WGS sequence"/>
</dbReference>
<evidence type="ECO:0000313" key="4">
    <source>
        <dbReference type="Proteomes" id="UP001172684"/>
    </source>
</evidence>
<proteinExistence type="predicted"/>
<comment type="caution">
    <text evidence="3">The sequence shown here is derived from an EMBL/GenBank/DDBJ whole genome shotgun (WGS) entry which is preliminary data.</text>
</comment>
<name>A0ABQ9NVE5_9PEZI</name>